<accession>A0AA41Q2C2</accession>
<dbReference type="Proteomes" id="UP001165378">
    <property type="component" value="Unassembled WGS sequence"/>
</dbReference>
<feature type="transmembrane region" description="Helical" evidence="1">
    <location>
        <begin position="35"/>
        <end position="59"/>
    </location>
</feature>
<keyword evidence="1" id="KW-0812">Transmembrane</keyword>
<organism evidence="2 3">
    <name type="scientific">Yinghuangia soli</name>
    <dbReference type="NCBI Taxonomy" id="2908204"/>
    <lineage>
        <taxon>Bacteria</taxon>
        <taxon>Bacillati</taxon>
        <taxon>Actinomycetota</taxon>
        <taxon>Actinomycetes</taxon>
        <taxon>Kitasatosporales</taxon>
        <taxon>Streptomycetaceae</taxon>
        <taxon>Yinghuangia</taxon>
    </lineage>
</organism>
<dbReference type="RefSeq" id="WP_235054919.1">
    <property type="nucleotide sequence ID" value="NZ_JAKFHA010000015.1"/>
</dbReference>
<dbReference type="EMBL" id="JAKFHA010000015">
    <property type="protein sequence ID" value="MCF2530253.1"/>
    <property type="molecule type" value="Genomic_DNA"/>
</dbReference>
<keyword evidence="3" id="KW-1185">Reference proteome</keyword>
<evidence type="ECO:0000313" key="2">
    <source>
        <dbReference type="EMBL" id="MCF2530253.1"/>
    </source>
</evidence>
<feature type="transmembrane region" description="Helical" evidence="1">
    <location>
        <begin position="113"/>
        <end position="136"/>
    </location>
</feature>
<comment type="caution">
    <text evidence="2">The sequence shown here is derived from an EMBL/GenBank/DDBJ whole genome shotgun (WGS) entry which is preliminary data.</text>
</comment>
<feature type="transmembrane region" description="Helical" evidence="1">
    <location>
        <begin position="6"/>
        <end position="28"/>
    </location>
</feature>
<keyword evidence="1" id="KW-1133">Transmembrane helix</keyword>
<sequence>MKGLRYTSYVVGGVSAAATAFYLVVYLWRWQWNRALICGVLLIVIEVFLLGVVLLGRIARLERHLTEHDLRGEEVRRRLEQAREDSADRFRWLDKGQLADPGRDLADPGRHYVFIPVLLAAGVVLSAISWAVQRAARLTVLPSADRRLAGRLAMLAAPTAGARAVGPQLEDDPAVPGPHRVRTTALTAVALAAVVGVAAIVDLLGDATQTRPEPPPKSAATTLVFRVDTRTNGDAAQHEAAARDIWEDCRRGATAVRLDETGLSTLSENVFAVVVRPALTPNDLTRLRGCLLDANADGVQASILGEGQAAAPPWLP</sequence>
<evidence type="ECO:0000313" key="3">
    <source>
        <dbReference type="Proteomes" id="UP001165378"/>
    </source>
</evidence>
<evidence type="ECO:0000256" key="1">
    <source>
        <dbReference type="SAM" id="Phobius"/>
    </source>
</evidence>
<reference evidence="2" key="1">
    <citation type="submission" date="2022-01" db="EMBL/GenBank/DDBJ databases">
        <title>Genome-Based Taxonomic Classification of the Phylum Actinobacteria.</title>
        <authorList>
            <person name="Gao Y."/>
        </authorList>
    </citation>
    <scope>NUCLEOTIDE SEQUENCE</scope>
    <source>
        <strain evidence="2">KLBMP 8922</strain>
    </source>
</reference>
<proteinExistence type="predicted"/>
<protein>
    <submittedName>
        <fullName evidence="2">Uncharacterized protein</fullName>
    </submittedName>
</protein>
<name>A0AA41Q2C2_9ACTN</name>
<gene>
    <name evidence="2" type="ORF">LZ495_23935</name>
</gene>
<dbReference type="AlphaFoldDB" id="A0AA41Q2C2"/>
<keyword evidence="1" id="KW-0472">Membrane</keyword>